<dbReference type="AlphaFoldDB" id="A0A0E9VFN9"/>
<dbReference type="EMBL" id="GBXM01032559">
    <property type="protein sequence ID" value="JAH76018.1"/>
    <property type="molecule type" value="Transcribed_RNA"/>
</dbReference>
<organism evidence="1">
    <name type="scientific">Anguilla anguilla</name>
    <name type="common">European freshwater eel</name>
    <name type="synonym">Muraena anguilla</name>
    <dbReference type="NCBI Taxonomy" id="7936"/>
    <lineage>
        <taxon>Eukaryota</taxon>
        <taxon>Metazoa</taxon>
        <taxon>Chordata</taxon>
        <taxon>Craniata</taxon>
        <taxon>Vertebrata</taxon>
        <taxon>Euteleostomi</taxon>
        <taxon>Actinopterygii</taxon>
        <taxon>Neopterygii</taxon>
        <taxon>Teleostei</taxon>
        <taxon>Anguilliformes</taxon>
        <taxon>Anguillidae</taxon>
        <taxon>Anguilla</taxon>
    </lineage>
</organism>
<protein>
    <submittedName>
        <fullName evidence="1">Uncharacterized protein</fullName>
    </submittedName>
</protein>
<sequence>MATLLRVLPEKRLLIDRKVYSILRMSWQINNIN</sequence>
<proteinExistence type="predicted"/>
<evidence type="ECO:0000313" key="1">
    <source>
        <dbReference type="EMBL" id="JAH76018.1"/>
    </source>
</evidence>
<accession>A0A0E9VFN9</accession>
<reference evidence="1" key="2">
    <citation type="journal article" date="2015" name="Fish Shellfish Immunol.">
        <title>Early steps in the European eel (Anguilla anguilla)-Vibrio vulnificus interaction in the gills: Role of the RtxA13 toxin.</title>
        <authorList>
            <person name="Callol A."/>
            <person name="Pajuelo D."/>
            <person name="Ebbesson L."/>
            <person name="Teles M."/>
            <person name="MacKenzie S."/>
            <person name="Amaro C."/>
        </authorList>
    </citation>
    <scope>NUCLEOTIDE SEQUENCE</scope>
</reference>
<name>A0A0E9VFN9_ANGAN</name>
<reference evidence="1" key="1">
    <citation type="submission" date="2014-11" db="EMBL/GenBank/DDBJ databases">
        <authorList>
            <person name="Amaro Gonzalez C."/>
        </authorList>
    </citation>
    <scope>NUCLEOTIDE SEQUENCE</scope>
</reference>